<feature type="non-terminal residue" evidence="1">
    <location>
        <position position="41"/>
    </location>
</feature>
<name>X0YWD1_9ZZZZ</name>
<dbReference type="EMBL" id="BARS01050964">
    <property type="protein sequence ID" value="GAG52613.1"/>
    <property type="molecule type" value="Genomic_DNA"/>
</dbReference>
<evidence type="ECO:0000313" key="1">
    <source>
        <dbReference type="EMBL" id="GAG52613.1"/>
    </source>
</evidence>
<reference evidence="1" key="1">
    <citation type="journal article" date="2014" name="Front. Microbiol.">
        <title>High frequency of phylogenetically diverse reductive dehalogenase-homologous genes in deep subseafloor sedimentary metagenomes.</title>
        <authorList>
            <person name="Kawai M."/>
            <person name="Futagami T."/>
            <person name="Toyoda A."/>
            <person name="Takaki Y."/>
            <person name="Nishi S."/>
            <person name="Hori S."/>
            <person name="Arai W."/>
            <person name="Tsubouchi T."/>
            <person name="Morono Y."/>
            <person name="Uchiyama I."/>
            <person name="Ito T."/>
            <person name="Fujiyama A."/>
            <person name="Inagaki F."/>
            <person name="Takami H."/>
        </authorList>
    </citation>
    <scope>NUCLEOTIDE SEQUENCE</scope>
    <source>
        <strain evidence="1">Expedition CK06-06</strain>
    </source>
</reference>
<dbReference type="AlphaFoldDB" id="X0YWD1"/>
<gene>
    <name evidence="1" type="ORF">S01H1_75989</name>
</gene>
<accession>X0YWD1</accession>
<comment type="caution">
    <text evidence="1">The sequence shown here is derived from an EMBL/GenBank/DDBJ whole genome shotgun (WGS) entry which is preliminary data.</text>
</comment>
<organism evidence="1">
    <name type="scientific">marine sediment metagenome</name>
    <dbReference type="NCBI Taxonomy" id="412755"/>
    <lineage>
        <taxon>unclassified sequences</taxon>
        <taxon>metagenomes</taxon>
        <taxon>ecological metagenomes</taxon>
    </lineage>
</organism>
<protein>
    <submittedName>
        <fullName evidence="1">Uncharacterized protein</fullName>
    </submittedName>
</protein>
<sequence length="41" mass="4315">MVRRKTGLVLAVLVFATLVLGGAIAPAAEKEVYVVASDISW</sequence>
<proteinExistence type="predicted"/>